<dbReference type="GeneID" id="28734999"/>
<evidence type="ECO:0000313" key="2">
    <source>
        <dbReference type="Proteomes" id="UP000038010"/>
    </source>
</evidence>
<dbReference type="STRING" id="1664694.A0A0N1H1H0"/>
<accession>A0A0N1H1H0</accession>
<keyword evidence="2" id="KW-1185">Reference proteome</keyword>
<protein>
    <submittedName>
        <fullName evidence="1">Uncharacterized protein</fullName>
    </submittedName>
</protein>
<organism evidence="1 2">
    <name type="scientific">Cyphellophora attinorum</name>
    <dbReference type="NCBI Taxonomy" id="1664694"/>
    <lineage>
        <taxon>Eukaryota</taxon>
        <taxon>Fungi</taxon>
        <taxon>Dikarya</taxon>
        <taxon>Ascomycota</taxon>
        <taxon>Pezizomycotina</taxon>
        <taxon>Eurotiomycetes</taxon>
        <taxon>Chaetothyriomycetidae</taxon>
        <taxon>Chaetothyriales</taxon>
        <taxon>Cyphellophoraceae</taxon>
        <taxon>Cyphellophora</taxon>
    </lineage>
</organism>
<dbReference type="RefSeq" id="XP_017997918.1">
    <property type="nucleotide sequence ID" value="XM_018143119.1"/>
</dbReference>
<dbReference type="OrthoDB" id="407832at2759"/>
<proteinExistence type="predicted"/>
<reference evidence="1 2" key="1">
    <citation type="submission" date="2015-06" db="EMBL/GenBank/DDBJ databases">
        <title>Draft genome of the ant-associated black yeast Phialophora attae CBS 131958.</title>
        <authorList>
            <person name="Moreno L.F."/>
            <person name="Stielow B.J."/>
            <person name="de Hoog S."/>
            <person name="Vicente V.A."/>
            <person name="Weiss V.A."/>
            <person name="de Vries M."/>
            <person name="Cruz L.M."/>
            <person name="Souza E.M."/>
        </authorList>
    </citation>
    <scope>NUCLEOTIDE SEQUENCE [LARGE SCALE GENOMIC DNA]</scope>
    <source>
        <strain evidence="1 2">CBS 131958</strain>
    </source>
</reference>
<evidence type="ECO:0000313" key="1">
    <source>
        <dbReference type="EMBL" id="KPI37955.1"/>
    </source>
</evidence>
<gene>
    <name evidence="1" type="ORF">AB675_3096</name>
</gene>
<sequence>MPIFSDKSLKAAGFWNFLRKDITYALIHECPLKLRLERASSQPISDDDIANSMTLLLGRAINVVFGGHEDNVLPDIMEWRGTLSKQPFSRIDDRPFPTVRMIQDSQVAAMQYFYLAMCLLQPEERVESALEIYGLSMCSESVPVLVNSYGAMVFAAKWLQSSEEQQTLVDFLRSSERKTGWAVGALVSKLKEGWGESGAAALNR</sequence>
<comment type="caution">
    <text evidence="1">The sequence shown here is derived from an EMBL/GenBank/DDBJ whole genome shotgun (WGS) entry which is preliminary data.</text>
</comment>
<dbReference type="AlphaFoldDB" id="A0A0N1H1H0"/>
<dbReference type="Proteomes" id="UP000038010">
    <property type="component" value="Unassembled WGS sequence"/>
</dbReference>
<dbReference type="VEuPathDB" id="FungiDB:AB675_3096"/>
<name>A0A0N1H1H0_9EURO</name>
<dbReference type="EMBL" id="LFJN01000021">
    <property type="protein sequence ID" value="KPI37955.1"/>
    <property type="molecule type" value="Genomic_DNA"/>
</dbReference>